<comment type="pathway">
    <text evidence="2 10">Amino-acid biosynthesis; L-tryptophan biosynthesis; L-tryptophan from chorismate: step 3/5.</text>
</comment>
<proteinExistence type="inferred from homology"/>
<protein>
    <recommendedName>
        <fullName evidence="5 10">N-(5'-phosphoribosyl)anthranilate isomerase</fullName>
        <shortName evidence="10">PRAI</shortName>
        <ecNumber evidence="4 10">5.3.1.24</ecNumber>
    </recommendedName>
</protein>
<keyword evidence="8 10" id="KW-0057">Aromatic amino acid biosynthesis</keyword>
<dbReference type="OrthoDB" id="9796196at2"/>
<keyword evidence="7 10" id="KW-0822">Tryptophan biosynthesis</keyword>
<dbReference type="PATRIC" id="fig|1217721.7.peg.3206"/>
<evidence type="ECO:0000256" key="10">
    <source>
        <dbReference type="HAMAP-Rule" id="MF_00135"/>
    </source>
</evidence>
<dbReference type="EMBL" id="CP008884">
    <property type="protein sequence ID" value="AIF48562.1"/>
    <property type="molecule type" value="Genomic_DNA"/>
</dbReference>
<dbReference type="GO" id="GO:0000162">
    <property type="term" value="P:L-tryptophan biosynthetic process"/>
    <property type="evidence" value="ECO:0007669"/>
    <property type="project" value="UniProtKB-UniRule"/>
</dbReference>
<comment type="catalytic activity">
    <reaction evidence="1 10">
        <text>N-(5-phospho-beta-D-ribosyl)anthranilate = 1-(2-carboxyphenylamino)-1-deoxy-D-ribulose 5-phosphate</text>
        <dbReference type="Rhea" id="RHEA:21540"/>
        <dbReference type="ChEBI" id="CHEBI:18277"/>
        <dbReference type="ChEBI" id="CHEBI:58613"/>
        <dbReference type="EC" id="5.3.1.24"/>
    </reaction>
</comment>
<dbReference type="AlphaFoldDB" id="A0A075K4E0"/>
<evidence type="ECO:0000256" key="8">
    <source>
        <dbReference type="ARBA" id="ARBA00023141"/>
    </source>
</evidence>
<dbReference type="HOGENOM" id="CLU_076364_2_0_6"/>
<evidence type="ECO:0000256" key="1">
    <source>
        <dbReference type="ARBA" id="ARBA00001164"/>
    </source>
</evidence>
<dbReference type="Pfam" id="PF00697">
    <property type="entry name" value="PRAI"/>
    <property type="match status" value="1"/>
</dbReference>
<dbReference type="SUPFAM" id="SSF51366">
    <property type="entry name" value="Ribulose-phoshate binding barrel"/>
    <property type="match status" value="1"/>
</dbReference>
<dbReference type="FunFam" id="3.20.20.70:FF:000075">
    <property type="entry name" value="Tryptophan biosynthesis protein TRP1"/>
    <property type="match status" value="1"/>
</dbReference>
<accession>A0A075K4E0</accession>
<dbReference type="InterPro" id="IPR044643">
    <property type="entry name" value="TrpF_fam"/>
</dbReference>
<evidence type="ECO:0000259" key="11">
    <source>
        <dbReference type="Pfam" id="PF00697"/>
    </source>
</evidence>
<dbReference type="KEGG" id="dja:HY57_15635"/>
<dbReference type="PANTHER" id="PTHR42894">
    <property type="entry name" value="N-(5'-PHOSPHORIBOSYL)ANTHRANILATE ISOMERASE"/>
    <property type="match status" value="1"/>
</dbReference>
<dbReference type="PANTHER" id="PTHR42894:SF1">
    <property type="entry name" value="N-(5'-PHOSPHORIBOSYL)ANTHRANILATE ISOMERASE"/>
    <property type="match status" value="1"/>
</dbReference>
<evidence type="ECO:0000256" key="3">
    <source>
        <dbReference type="ARBA" id="ARBA00007571"/>
    </source>
</evidence>
<evidence type="ECO:0000256" key="5">
    <source>
        <dbReference type="ARBA" id="ARBA00022272"/>
    </source>
</evidence>
<dbReference type="Proteomes" id="UP000027987">
    <property type="component" value="Chromosome"/>
</dbReference>
<keyword evidence="6 10" id="KW-0028">Amino-acid biosynthesis</keyword>
<sequence>MTRIKCCGMTRVEDAELAAKLGADAIGVVLTARSKRRVSIEQAQAIVQAMPPFVTTVALFMDDDAAFVREAVDAIEPDLLQFHGAETDDWCAQFGHRYLKAIAMGEGVAALPSLRQYPGASGLLLDGHGLGEAGGSGKAFDWSLMPHDLTQPLILAGGLTHANVGDAVRVARPWGVDVASGIEASPGIKDPLKLAEFIRAVREADALLQTNSVASR</sequence>
<evidence type="ECO:0000313" key="13">
    <source>
        <dbReference type="Proteomes" id="UP000027987"/>
    </source>
</evidence>
<dbReference type="Gene3D" id="3.20.20.70">
    <property type="entry name" value="Aldolase class I"/>
    <property type="match status" value="1"/>
</dbReference>
<evidence type="ECO:0000256" key="6">
    <source>
        <dbReference type="ARBA" id="ARBA00022605"/>
    </source>
</evidence>
<gene>
    <name evidence="10" type="primary">trpF</name>
    <name evidence="12" type="ORF">HY57_15635</name>
</gene>
<dbReference type="GO" id="GO:0004640">
    <property type="term" value="F:phosphoribosylanthranilate isomerase activity"/>
    <property type="evidence" value="ECO:0007669"/>
    <property type="project" value="UniProtKB-UniRule"/>
</dbReference>
<dbReference type="UniPathway" id="UPA00035">
    <property type="reaction ID" value="UER00042"/>
</dbReference>
<dbReference type="EC" id="5.3.1.24" evidence="4 10"/>
<dbReference type="InterPro" id="IPR013785">
    <property type="entry name" value="Aldolase_TIM"/>
</dbReference>
<dbReference type="NCBIfam" id="NF002298">
    <property type="entry name" value="PRK01222.1-4"/>
    <property type="match status" value="1"/>
</dbReference>
<feature type="domain" description="N-(5'phosphoribosyl) anthranilate isomerase (PRAI)" evidence="11">
    <location>
        <begin position="5"/>
        <end position="199"/>
    </location>
</feature>
<evidence type="ECO:0000256" key="9">
    <source>
        <dbReference type="ARBA" id="ARBA00023235"/>
    </source>
</evidence>
<evidence type="ECO:0000256" key="2">
    <source>
        <dbReference type="ARBA" id="ARBA00004664"/>
    </source>
</evidence>
<organism evidence="12 13">
    <name type="scientific">Dyella japonica A8</name>
    <dbReference type="NCBI Taxonomy" id="1217721"/>
    <lineage>
        <taxon>Bacteria</taxon>
        <taxon>Pseudomonadati</taxon>
        <taxon>Pseudomonadota</taxon>
        <taxon>Gammaproteobacteria</taxon>
        <taxon>Lysobacterales</taxon>
        <taxon>Rhodanobacteraceae</taxon>
        <taxon>Dyella</taxon>
    </lineage>
</organism>
<evidence type="ECO:0000256" key="4">
    <source>
        <dbReference type="ARBA" id="ARBA00012572"/>
    </source>
</evidence>
<dbReference type="RefSeq" id="WP_019463835.1">
    <property type="nucleotide sequence ID" value="NZ_ALOY01000086.1"/>
</dbReference>
<keyword evidence="9 10" id="KW-0413">Isomerase</keyword>
<evidence type="ECO:0000256" key="7">
    <source>
        <dbReference type="ARBA" id="ARBA00022822"/>
    </source>
</evidence>
<evidence type="ECO:0000313" key="12">
    <source>
        <dbReference type="EMBL" id="AIF48562.1"/>
    </source>
</evidence>
<keyword evidence="13" id="KW-1185">Reference proteome</keyword>
<dbReference type="InterPro" id="IPR011060">
    <property type="entry name" value="RibuloseP-bd_barrel"/>
</dbReference>
<dbReference type="CDD" id="cd00405">
    <property type="entry name" value="PRAI"/>
    <property type="match status" value="1"/>
</dbReference>
<dbReference type="STRING" id="1217721.HY57_15635"/>
<comment type="similarity">
    <text evidence="3 10">Belongs to the TrpF family.</text>
</comment>
<name>A0A075K4E0_9GAMM</name>
<dbReference type="HAMAP" id="MF_00135">
    <property type="entry name" value="PRAI"/>
    <property type="match status" value="1"/>
</dbReference>
<dbReference type="InterPro" id="IPR001240">
    <property type="entry name" value="PRAI_dom"/>
</dbReference>
<reference evidence="12 13" key="1">
    <citation type="submission" date="2014-07" db="EMBL/GenBank/DDBJ databases">
        <title>Complete Genome Sequence of Dyella japonica Strain A8 Isolated from Malaysian Tropical Soil.</title>
        <authorList>
            <person name="Hui R.K.H."/>
            <person name="Chen J.-W."/>
            <person name="Chan K.-G."/>
            <person name="Leung F.C.C."/>
        </authorList>
    </citation>
    <scope>NUCLEOTIDE SEQUENCE [LARGE SCALE GENOMIC DNA]</scope>
    <source>
        <strain evidence="12 13">A8</strain>
    </source>
</reference>